<name>A0AAD7UNJ8_9STRA</name>
<keyword evidence="6" id="KW-0819">tRNA processing</keyword>
<dbReference type="InterPro" id="IPR023270">
    <property type="entry name" value="RCMT_NCL1"/>
</dbReference>
<organism evidence="12 13">
    <name type="scientific">Chrysophaeum taylorii</name>
    <dbReference type="NCBI Taxonomy" id="2483200"/>
    <lineage>
        <taxon>Eukaryota</taxon>
        <taxon>Sar</taxon>
        <taxon>Stramenopiles</taxon>
        <taxon>Ochrophyta</taxon>
        <taxon>Pelagophyceae</taxon>
        <taxon>Pelagomonadales</taxon>
        <taxon>Pelagomonadaceae</taxon>
        <taxon>Chrysophaeum</taxon>
    </lineage>
</organism>
<feature type="binding site" evidence="9">
    <location>
        <position position="204"/>
    </location>
    <ligand>
        <name>S-adenosyl-L-methionine</name>
        <dbReference type="ChEBI" id="CHEBI:59789"/>
    </ligand>
</feature>
<keyword evidence="4 9" id="KW-0808">Transferase</keyword>
<feature type="binding site" evidence="9">
    <location>
        <position position="263"/>
    </location>
    <ligand>
        <name>S-adenosyl-L-methionine</name>
        <dbReference type="ChEBI" id="CHEBI:59789"/>
    </ligand>
</feature>
<dbReference type="EMBL" id="JAQMWT010000036">
    <property type="protein sequence ID" value="KAJ8613116.1"/>
    <property type="molecule type" value="Genomic_DNA"/>
</dbReference>
<dbReference type="Proteomes" id="UP001230188">
    <property type="component" value="Unassembled WGS sequence"/>
</dbReference>
<dbReference type="GO" id="GO:0030488">
    <property type="term" value="P:tRNA methylation"/>
    <property type="evidence" value="ECO:0007669"/>
    <property type="project" value="UniProtKB-ARBA"/>
</dbReference>
<evidence type="ECO:0000256" key="6">
    <source>
        <dbReference type="ARBA" id="ARBA00022694"/>
    </source>
</evidence>
<dbReference type="PRINTS" id="PR02008">
    <property type="entry name" value="RCMTFAMILY"/>
</dbReference>
<dbReference type="SUPFAM" id="SSF53335">
    <property type="entry name" value="S-adenosyl-L-methionine-dependent methyltransferases"/>
    <property type="match status" value="1"/>
</dbReference>
<dbReference type="GO" id="GO:0005634">
    <property type="term" value="C:nucleus"/>
    <property type="evidence" value="ECO:0007669"/>
    <property type="project" value="UniProtKB-SubCell"/>
</dbReference>
<evidence type="ECO:0000256" key="7">
    <source>
        <dbReference type="ARBA" id="ARBA00022884"/>
    </source>
</evidence>
<keyword evidence="2" id="KW-0820">tRNA-binding</keyword>
<dbReference type="InterPro" id="IPR023267">
    <property type="entry name" value="RCMT"/>
</dbReference>
<dbReference type="PANTHER" id="PTHR22808">
    <property type="entry name" value="NCL1 YEAST -RELATED NOL1/NOP2/FMU SUN DOMAIN-CONTAINING"/>
    <property type="match status" value="1"/>
</dbReference>
<keyword evidence="13" id="KW-1185">Reference proteome</keyword>
<feature type="binding site" evidence="9">
    <location>
        <position position="231"/>
    </location>
    <ligand>
        <name>S-adenosyl-L-methionine</name>
        <dbReference type="ChEBI" id="CHEBI:59789"/>
    </ligand>
</feature>
<keyword evidence="5 9" id="KW-0949">S-adenosyl-L-methionine</keyword>
<keyword evidence="7 9" id="KW-0694">RNA-binding</keyword>
<evidence type="ECO:0000256" key="5">
    <source>
        <dbReference type="ARBA" id="ARBA00022691"/>
    </source>
</evidence>
<dbReference type="Pfam" id="PF01189">
    <property type="entry name" value="Methyltr_RsmB-F"/>
    <property type="match status" value="1"/>
</dbReference>
<protein>
    <recommendedName>
        <fullName evidence="11">SAM-dependent MTase RsmB/NOP-type domain-containing protein</fullName>
    </recommendedName>
</protein>
<dbReference type="Pfam" id="PF25376">
    <property type="entry name" value="Pre-PUA_NSUN2"/>
    <property type="match status" value="1"/>
</dbReference>
<accession>A0AAD7UNJ8</accession>
<dbReference type="PROSITE" id="PS51686">
    <property type="entry name" value="SAM_MT_RSMB_NOP"/>
    <property type="match status" value="1"/>
</dbReference>
<dbReference type="GO" id="GO:0000049">
    <property type="term" value="F:tRNA binding"/>
    <property type="evidence" value="ECO:0007669"/>
    <property type="project" value="UniProtKB-KW"/>
</dbReference>
<dbReference type="PRINTS" id="PR02011">
    <property type="entry name" value="RCMTNCL1"/>
</dbReference>
<evidence type="ECO:0000313" key="12">
    <source>
        <dbReference type="EMBL" id="KAJ8613116.1"/>
    </source>
</evidence>
<reference evidence="12" key="1">
    <citation type="submission" date="2023-01" db="EMBL/GenBank/DDBJ databases">
        <title>Metagenome sequencing of chrysophaentin producing Chrysophaeum taylorii.</title>
        <authorList>
            <person name="Davison J."/>
            <person name="Bewley C."/>
        </authorList>
    </citation>
    <scope>NUCLEOTIDE SEQUENCE</scope>
    <source>
        <strain evidence="12">NIES-1699</strain>
    </source>
</reference>
<keyword evidence="8" id="KW-0539">Nucleus</keyword>
<feature type="compositionally biased region" description="Pro residues" evidence="10">
    <location>
        <begin position="692"/>
        <end position="705"/>
    </location>
</feature>
<evidence type="ECO:0000256" key="4">
    <source>
        <dbReference type="ARBA" id="ARBA00022679"/>
    </source>
</evidence>
<evidence type="ECO:0000256" key="10">
    <source>
        <dbReference type="SAM" id="MobiDB-lite"/>
    </source>
</evidence>
<gene>
    <name evidence="12" type="ORF">CTAYLR_004798</name>
</gene>
<dbReference type="InterPro" id="IPR057285">
    <property type="entry name" value="Pre-PUA_NSUN2"/>
</dbReference>
<evidence type="ECO:0000256" key="2">
    <source>
        <dbReference type="ARBA" id="ARBA00022555"/>
    </source>
</evidence>
<feature type="domain" description="SAM-dependent MTase RsmB/NOP-type" evidence="11">
    <location>
        <begin position="55"/>
        <end position="432"/>
    </location>
</feature>
<dbReference type="AlphaFoldDB" id="A0AAD7UNJ8"/>
<evidence type="ECO:0000256" key="1">
    <source>
        <dbReference type="ARBA" id="ARBA00004123"/>
    </source>
</evidence>
<comment type="caution">
    <text evidence="12">The sequence shown here is derived from an EMBL/GenBank/DDBJ whole genome shotgun (WGS) entry which is preliminary data.</text>
</comment>
<feature type="active site" description="Nucleophile" evidence="9">
    <location>
        <position position="316"/>
    </location>
</feature>
<evidence type="ECO:0000256" key="9">
    <source>
        <dbReference type="PROSITE-ProRule" id="PRU01023"/>
    </source>
</evidence>
<dbReference type="InterPro" id="IPR001678">
    <property type="entry name" value="MeTrfase_RsmB-F_NOP2_dom"/>
</dbReference>
<dbReference type="GO" id="GO:0016428">
    <property type="term" value="F:tRNA (cytidine-5-)-methyltransferase activity"/>
    <property type="evidence" value="ECO:0007669"/>
    <property type="project" value="InterPro"/>
</dbReference>
<dbReference type="InterPro" id="IPR029063">
    <property type="entry name" value="SAM-dependent_MTases_sf"/>
</dbReference>
<proteinExistence type="inferred from homology"/>
<comment type="similarity">
    <text evidence="9">Belongs to the class I-like SAM-binding methyltransferase superfamily. RsmB/NOP family.</text>
</comment>
<evidence type="ECO:0000256" key="3">
    <source>
        <dbReference type="ARBA" id="ARBA00022603"/>
    </source>
</evidence>
<feature type="region of interest" description="Disordered" evidence="10">
    <location>
        <begin position="685"/>
        <end position="705"/>
    </location>
</feature>
<comment type="subcellular location">
    <subcellularLocation>
        <location evidence="1">Nucleus</location>
    </subcellularLocation>
</comment>
<evidence type="ECO:0000259" key="11">
    <source>
        <dbReference type="PROSITE" id="PS51686"/>
    </source>
</evidence>
<dbReference type="InterPro" id="IPR049560">
    <property type="entry name" value="MeTrfase_RsmB-F_NOP2_cat"/>
</dbReference>
<keyword evidence="3 9" id="KW-0489">Methyltransferase</keyword>
<evidence type="ECO:0000256" key="8">
    <source>
        <dbReference type="ARBA" id="ARBA00023242"/>
    </source>
</evidence>
<evidence type="ECO:0000313" key="13">
    <source>
        <dbReference type="Proteomes" id="UP001230188"/>
    </source>
</evidence>
<sequence length="705" mass="78351">MGRRFKRRRGEYKSNDEWDQGAEDEERWCERRFVAFYKRQLVGRVVRDEAEWEAMMATLRKPLPVTLRVTGDPGLRARLESELSDLVGRANAKLEAEPMTLARLAWVERGWQVGEARATIRKSAAHEELHQWLVTHERAGSITRQEAVSMVPPLFLDARPGDRVFDACAAPGSKTTQLIEAIDGALLEGRSGLEEASELLIANDENLSRAHTLVHQLKRLGSPSWLVSHCDARAFPTLYKEIRAGVRKRRTENKILFDKILCDVPCSSDGTLRKTPSVLKRWRCSHGTALHVLQARIAKRAAELLAPGGRLVYSTCSMNPVEDEAVVAEILRSDPTLSVVDASDRFPDVKRRAGLDSWAVFDDVERHNDDDDDDAVPLDELCPAARKRASLFPPTDADDPDRAIRDQLAKCMRFVPHDDDTGGFFVAVLERPHHQDLDLDEGAAAVDDTPAPPEKNIEEEEEEVEQVVVRMPPRQPNGKRPFPEDLPYVPFSSVADLDSLVDFYGLEGFPTDLIVARACDDPESKNSKRGLVVSRPVRDIVLRARQLKLRIVHAGVVLFSRNSDKSNAAAGFRIVQDGIHILLPFMRKRKIECGAADFGIFLQGGIVSFDRLTPPLRDQLHPLDIGSVVCVLDIPNLPTKDPPAIVTWRSPGPFVHVYCAKNDLAVLASRFASLVPPDPQPSISLGSRVLVEPPPPPPLPSAGPS</sequence>
<feature type="binding site" evidence="9">
    <location>
        <begin position="168"/>
        <end position="174"/>
    </location>
    <ligand>
        <name>S-adenosyl-L-methionine</name>
        <dbReference type="ChEBI" id="CHEBI:59789"/>
    </ligand>
</feature>
<dbReference type="Gene3D" id="3.40.50.150">
    <property type="entry name" value="Vaccinia Virus protein VP39"/>
    <property type="match status" value="1"/>
</dbReference>